<organism evidence="3 4">
    <name type="scientific">Gloeothece verrucosa (strain PCC 7822)</name>
    <name type="common">Cyanothece sp. (strain PCC 7822)</name>
    <dbReference type="NCBI Taxonomy" id="497965"/>
    <lineage>
        <taxon>Bacteria</taxon>
        <taxon>Bacillati</taxon>
        <taxon>Cyanobacteriota</taxon>
        <taxon>Cyanophyceae</taxon>
        <taxon>Oscillatoriophycideae</taxon>
        <taxon>Chroococcales</taxon>
        <taxon>Aphanothecaceae</taxon>
        <taxon>Gloeothece</taxon>
        <taxon>Gloeothece verrucosa</taxon>
    </lineage>
</organism>
<dbReference type="Pfam" id="PF13279">
    <property type="entry name" value="4HBT_2"/>
    <property type="match status" value="1"/>
</dbReference>
<dbReference type="InterPro" id="IPR050563">
    <property type="entry name" value="4-hydroxybenzoyl-CoA_TE"/>
</dbReference>
<dbReference type="eggNOG" id="COG0824">
    <property type="taxonomic scope" value="Bacteria"/>
</dbReference>
<dbReference type="STRING" id="497965.Cyan7822_3893"/>
<evidence type="ECO:0000313" key="4">
    <source>
        <dbReference type="Proteomes" id="UP000008206"/>
    </source>
</evidence>
<dbReference type="GO" id="GO:0047617">
    <property type="term" value="F:fatty acyl-CoA hydrolase activity"/>
    <property type="evidence" value="ECO:0007669"/>
    <property type="project" value="TreeGrafter"/>
</dbReference>
<dbReference type="RefSeq" id="WP_013323892.1">
    <property type="nucleotide sequence ID" value="NC_014501.1"/>
</dbReference>
<dbReference type="NCBIfam" id="TIGR00051">
    <property type="entry name" value="YbgC/FadM family acyl-CoA thioesterase"/>
    <property type="match status" value="1"/>
</dbReference>
<reference evidence="4" key="1">
    <citation type="journal article" date="2011" name="MBio">
        <title>Novel metabolic attributes of the genus Cyanothece, comprising a group of unicellular nitrogen-fixing Cyanobacteria.</title>
        <authorList>
            <person name="Bandyopadhyay A."/>
            <person name="Elvitigala T."/>
            <person name="Welsh E."/>
            <person name="Stockel J."/>
            <person name="Liberton M."/>
            <person name="Min H."/>
            <person name="Sherman L.A."/>
            <person name="Pakrasi H.B."/>
        </authorList>
    </citation>
    <scope>NUCLEOTIDE SEQUENCE [LARGE SCALE GENOMIC DNA]</scope>
    <source>
        <strain evidence="4">PCC 7822</strain>
    </source>
</reference>
<evidence type="ECO:0000256" key="1">
    <source>
        <dbReference type="ARBA" id="ARBA00005953"/>
    </source>
</evidence>
<dbReference type="PANTHER" id="PTHR31793">
    <property type="entry name" value="4-HYDROXYBENZOYL-COA THIOESTERASE FAMILY MEMBER"/>
    <property type="match status" value="1"/>
</dbReference>
<gene>
    <name evidence="3" type="ordered locus">Cyan7822_3893</name>
</gene>
<protein>
    <submittedName>
        <fullName evidence="3">Thioesterase superfamily protein</fullName>
    </submittedName>
</protein>
<dbReference type="AlphaFoldDB" id="E0UK62"/>
<keyword evidence="4" id="KW-1185">Reference proteome</keyword>
<dbReference type="CDD" id="cd00586">
    <property type="entry name" value="4HBT"/>
    <property type="match status" value="1"/>
</dbReference>
<accession>E0UK62</accession>
<dbReference type="OrthoDB" id="9800856at2"/>
<comment type="similarity">
    <text evidence="1">Belongs to the 4-hydroxybenzoyl-CoA thioesterase family.</text>
</comment>
<dbReference type="PIRSF" id="PIRSF003230">
    <property type="entry name" value="YbgC"/>
    <property type="match status" value="1"/>
</dbReference>
<dbReference type="HOGENOM" id="CLU_101141_3_1_3"/>
<name>E0UK62_GLOV7</name>
<evidence type="ECO:0000256" key="2">
    <source>
        <dbReference type="ARBA" id="ARBA00022801"/>
    </source>
</evidence>
<evidence type="ECO:0000313" key="3">
    <source>
        <dbReference type="EMBL" id="ADN15824.1"/>
    </source>
</evidence>
<sequence length="163" mass="18593">MSEQTPPPQLSPTTALATDQGLRASTETWFEYPIRVQPHHTDYEGVAWHGTYLTWMEEARVECLRSMGINYADLVKIGCVLPVVELSLRYHRPLKLGEQAIVKTRMDEIAGVRIHWDYKIQSSDDQQLYLTGRVTLVAIDSEKGKVMRQLPPAVKEALMKLSR</sequence>
<dbReference type="KEGG" id="cyj:Cyan7822_3893"/>
<dbReference type="InterPro" id="IPR029069">
    <property type="entry name" value="HotDog_dom_sf"/>
</dbReference>
<dbReference type="PANTHER" id="PTHR31793:SF37">
    <property type="entry name" value="ACYL-COA THIOESTER HYDROLASE YBGC"/>
    <property type="match status" value="1"/>
</dbReference>
<proteinExistence type="inferred from homology"/>
<dbReference type="Proteomes" id="UP000008206">
    <property type="component" value="Chromosome"/>
</dbReference>
<dbReference type="SUPFAM" id="SSF54637">
    <property type="entry name" value="Thioesterase/thiol ester dehydrase-isomerase"/>
    <property type="match status" value="1"/>
</dbReference>
<dbReference type="Gene3D" id="3.10.129.10">
    <property type="entry name" value="Hotdog Thioesterase"/>
    <property type="match status" value="1"/>
</dbReference>
<dbReference type="EMBL" id="CP002198">
    <property type="protein sequence ID" value="ADN15824.1"/>
    <property type="molecule type" value="Genomic_DNA"/>
</dbReference>
<dbReference type="InterPro" id="IPR006684">
    <property type="entry name" value="YbgC/YbaW"/>
</dbReference>
<keyword evidence="2" id="KW-0378">Hydrolase</keyword>